<organism evidence="1 2">
    <name type="scientific">Natribaculum luteum</name>
    <dbReference type="NCBI Taxonomy" id="1586232"/>
    <lineage>
        <taxon>Archaea</taxon>
        <taxon>Methanobacteriati</taxon>
        <taxon>Methanobacteriota</taxon>
        <taxon>Stenosarchaea group</taxon>
        <taxon>Halobacteria</taxon>
        <taxon>Halobacteriales</taxon>
        <taxon>Natrialbaceae</taxon>
        <taxon>Natribaculum</taxon>
    </lineage>
</organism>
<gene>
    <name evidence="1" type="ORF">ACFOZ7_13235</name>
</gene>
<comment type="caution">
    <text evidence="1">The sequence shown here is derived from an EMBL/GenBank/DDBJ whole genome shotgun (WGS) entry which is preliminary data.</text>
</comment>
<accession>A0ABD5P0Q8</accession>
<dbReference type="GeneID" id="71856337"/>
<dbReference type="InterPro" id="IPR012440">
    <property type="entry name" value="DUF1641"/>
</dbReference>
<dbReference type="EMBL" id="JBHSDJ010000105">
    <property type="protein sequence ID" value="MFC4247898.1"/>
    <property type="molecule type" value="Genomic_DNA"/>
</dbReference>
<protein>
    <submittedName>
        <fullName evidence="1">DUF1641 domain-containing protein</fullName>
    </submittedName>
</protein>
<dbReference type="Pfam" id="PF07849">
    <property type="entry name" value="DUF1641"/>
    <property type="match status" value="1"/>
</dbReference>
<evidence type="ECO:0000313" key="2">
    <source>
        <dbReference type="Proteomes" id="UP001595821"/>
    </source>
</evidence>
<sequence>MTENTITGDDEIDQLLVDAIAENPKEVAALIHRVGLLNQLLDVTELASEALDDRLVVDLAATSATLGEAVDGIATEETVRLADAVGANADDLAAGLERVARLEADGDLETLVGVANAASLLSAAMDDDIVMSVGELGSSLGEIADTTADPDTVSGVTALLDGVGTAAATDAPPERLGPVGLLRALRDPDVQRGLGFLVAVARATGVNMQRQRTDEPTNDEKSQG</sequence>
<dbReference type="AlphaFoldDB" id="A0ABD5P0Q8"/>
<proteinExistence type="predicted"/>
<dbReference type="Proteomes" id="UP001595821">
    <property type="component" value="Unassembled WGS sequence"/>
</dbReference>
<evidence type="ECO:0000313" key="1">
    <source>
        <dbReference type="EMBL" id="MFC4247898.1"/>
    </source>
</evidence>
<dbReference type="RefSeq" id="WP_246975423.1">
    <property type="nucleotide sequence ID" value="NZ_CP095398.1"/>
</dbReference>
<name>A0ABD5P0Q8_9EURY</name>
<reference evidence="1 2" key="1">
    <citation type="journal article" date="2014" name="Int. J. Syst. Evol. Microbiol.">
        <title>Complete genome sequence of Corynebacterium casei LMG S-19264T (=DSM 44701T), isolated from a smear-ripened cheese.</title>
        <authorList>
            <consortium name="US DOE Joint Genome Institute (JGI-PGF)"/>
            <person name="Walter F."/>
            <person name="Albersmeier A."/>
            <person name="Kalinowski J."/>
            <person name="Ruckert C."/>
        </authorList>
    </citation>
    <scope>NUCLEOTIDE SEQUENCE [LARGE SCALE GENOMIC DNA]</scope>
    <source>
        <strain evidence="1 2">IBRC-M 10912</strain>
    </source>
</reference>